<accession>A0A2L1UNZ9</accession>
<dbReference type="KEGG" id="rox:BV494_06805"/>
<protein>
    <submittedName>
        <fullName evidence="2">Uncharacterized protein</fullName>
    </submittedName>
</protein>
<keyword evidence="1" id="KW-1133">Transmembrane helix</keyword>
<dbReference type="EMBL" id="CP019062">
    <property type="protein sequence ID" value="AVF34656.1"/>
    <property type="molecule type" value="Genomic_DNA"/>
</dbReference>
<keyword evidence="3" id="KW-1185">Reference proteome</keyword>
<organism evidence="2 3">
    <name type="scientific">Rahnella sikkimica</name>
    <dbReference type="NCBI Taxonomy" id="1805933"/>
    <lineage>
        <taxon>Bacteria</taxon>
        <taxon>Pseudomonadati</taxon>
        <taxon>Pseudomonadota</taxon>
        <taxon>Gammaproteobacteria</taxon>
        <taxon>Enterobacterales</taxon>
        <taxon>Yersiniaceae</taxon>
        <taxon>Rahnella</taxon>
    </lineage>
</organism>
<keyword evidence="1" id="KW-0472">Membrane</keyword>
<keyword evidence="1" id="KW-0812">Transmembrane</keyword>
<sequence>MIFANKPLTCKQYKYLFIDIIFFKSWNIHHFNEYDFYVLIFSSAFQLCRCFFLNKIFYSTRKYTFACINYILFQYAKKIRNFIFILLFH</sequence>
<feature type="transmembrane region" description="Helical" evidence="1">
    <location>
        <begin position="34"/>
        <end position="52"/>
    </location>
</feature>
<name>A0A2L1UNZ9_9GAMM</name>
<evidence type="ECO:0000256" key="1">
    <source>
        <dbReference type="SAM" id="Phobius"/>
    </source>
</evidence>
<gene>
    <name evidence="2" type="ORF">BV494_06805</name>
</gene>
<evidence type="ECO:0000313" key="3">
    <source>
        <dbReference type="Proteomes" id="UP000239197"/>
    </source>
</evidence>
<dbReference type="Proteomes" id="UP000239197">
    <property type="component" value="Chromosome"/>
</dbReference>
<evidence type="ECO:0000313" key="2">
    <source>
        <dbReference type="EMBL" id="AVF34656.1"/>
    </source>
</evidence>
<proteinExistence type="predicted"/>
<reference evidence="3" key="1">
    <citation type="submission" date="2017-01" db="EMBL/GenBank/DDBJ databases">
        <title>Genome sequence of Rouxiella sp. ERMR1:05.</title>
        <authorList>
            <person name="Kumar R."/>
            <person name="Singh D."/>
            <person name="Kumar S."/>
        </authorList>
    </citation>
    <scope>NUCLEOTIDE SEQUENCE [LARGE SCALE GENOMIC DNA]</scope>
    <source>
        <strain evidence="3">ERMR1:05</strain>
    </source>
</reference>
<dbReference type="AlphaFoldDB" id="A0A2L1UNZ9"/>